<name>A0A644ZA94_9ZZZZ</name>
<evidence type="ECO:0000313" key="1">
    <source>
        <dbReference type="EMBL" id="MPM37619.1"/>
    </source>
</evidence>
<protein>
    <submittedName>
        <fullName evidence="1">Uncharacterized protein</fullName>
    </submittedName>
</protein>
<accession>A0A644ZA94</accession>
<organism evidence="1">
    <name type="scientific">bioreactor metagenome</name>
    <dbReference type="NCBI Taxonomy" id="1076179"/>
    <lineage>
        <taxon>unclassified sequences</taxon>
        <taxon>metagenomes</taxon>
        <taxon>ecological metagenomes</taxon>
    </lineage>
</organism>
<gene>
    <name evidence="1" type="ORF">SDC9_84237</name>
</gene>
<dbReference type="AlphaFoldDB" id="A0A644ZA94"/>
<dbReference type="EMBL" id="VSSQ01008010">
    <property type="protein sequence ID" value="MPM37619.1"/>
    <property type="molecule type" value="Genomic_DNA"/>
</dbReference>
<reference evidence="1" key="1">
    <citation type="submission" date="2019-08" db="EMBL/GenBank/DDBJ databases">
        <authorList>
            <person name="Kucharzyk K."/>
            <person name="Murdoch R.W."/>
            <person name="Higgins S."/>
            <person name="Loffler F."/>
        </authorList>
    </citation>
    <scope>NUCLEOTIDE SEQUENCE</scope>
</reference>
<sequence length="224" mass="24251">MVHQAQHADVAPVVVVVARTRDALALAVDRKLALYASFGHGGQPGKEVLVVLAKEDLPRAGPPGGYTPGQSDFRANLFAGETNRIGVQVAGKDVFANFNVAAFAGGKELCRGKREQFFVVRAVRRVVLERHGRRQRAVGRYKTLGEEHDYELAAVVEVAVEIPPFVAAAPAVGAHAVLPGLDARGVQAEVLEIFFSEADAGWNYFLHCLPTSTKEWNDETQNLI</sequence>
<proteinExistence type="predicted"/>
<comment type="caution">
    <text evidence="1">The sequence shown here is derived from an EMBL/GenBank/DDBJ whole genome shotgun (WGS) entry which is preliminary data.</text>
</comment>